<name>A0A939E330_9CORY</name>
<proteinExistence type="predicted"/>
<sequence>MASPQRPSPVPDYGPPLVNLKIWLAVTACAAGTAILVAGMFGWHASGVDWPGFVVAAPLGMSFLLVRLIQVAVAGDRAIIRDDPTKAASAAGLALVFTVLVATGIFREAILVVCAGLFVGGSALLCAWSMGVRTVLDPRISASGPARVVRGSRKNTGGSSRGSGLRGGATNSTRRNRTRRR</sequence>
<evidence type="ECO:0000313" key="4">
    <source>
        <dbReference type="Proteomes" id="UP000664332"/>
    </source>
</evidence>
<keyword evidence="2" id="KW-0812">Transmembrane</keyword>
<dbReference type="Proteomes" id="UP000664332">
    <property type="component" value="Unassembled WGS sequence"/>
</dbReference>
<protein>
    <submittedName>
        <fullName evidence="3">Uncharacterized protein</fullName>
    </submittedName>
</protein>
<keyword evidence="2" id="KW-0472">Membrane</keyword>
<organism evidence="3 4">
    <name type="scientific">Corynebacterium mendelii</name>
    <dbReference type="NCBI Taxonomy" id="2765362"/>
    <lineage>
        <taxon>Bacteria</taxon>
        <taxon>Bacillati</taxon>
        <taxon>Actinomycetota</taxon>
        <taxon>Actinomycetes</taxon>
        <taxon>Mycobacteriales</taxon>
        <taxon>Corynebacteriaceae</taxon>
        <taxon>Corynebacterium</taxon>
    </lineage>
</organism>
<feature type="region of interest" description="Disordered" evidence="1">
    <location>
        <begin position="146"/>
        <end position="181"/>
    </location>
</feature>
<evidence type="ECO:0000256" key="2">
    <source>
        <dbReference type="SAM" id="Phobius"/>
    </source>
</evidence>
<dbReference type="EMBL" id="JAFLEQ010000016">
    <property type="protein sequence ID" value="MBN9644791.1"/>
    <property type="molecule type" value="Genomic_DNA"/>
</dbReference>
<reference evidence="3" key="1">
    <citation type="submission" date="2021-03" db="EMBL/GenBank/DDBJ databases">
        <authorList>
            <person name="Sun Q."/>
        </authorList>
    </citation>
    <scope>NUCLEOTIDE SEQUENCE</scope>
    <source>
        <strain evidence="3">CCM 8862</strain>
    </source>
</reference>
<keyword evidence="4" id="KW-1185">Reference proteome</keyword>
<dbReference type="RefSeq" id="WP_207279262.1">
    <property type="nucleotide sequence ID" value="NZ_JAFLEQ010000016.1"/>
</dbReference>
<evidence type="ECO:0000313" key="3">
    <source>
        <dbReference type="EMBL" id="MBN9644791.1"/>
    </source>
</evidence>
<comment type="caution">
    <text evidence="3">The sequence shown here is derived from an EMBL/GenBank/DDBJ whole genome shotgun (WGS) entry which is preliminary data.</text>
</comment>
<feature type="transmembrane region" description="Helical" evidence="2">
    <location>
        <begin position="20"/>
        <end position="41"/>
    </location>
</feature>
<gene>
    <name evidence="3" type="ORF">JZY06_09250</name>
</gene>
<dbReference type="AlphaFoldDB" id="A0A939E330"/>
<keyword evidence="2" id="KW-1133">Transmembrane helix</keyword>
<accession>A0A939E330</accession>
<feature type="transmembrane region" description="Helical" evidence="2">
    <location>
        <begin position="87"/>
        <end position="104"/>
    </location>
</feature>
<feature type="transmembrane region" description="Helical" evidence="2">
    <location>
        <begin position="53"/>
        <end position="75"/>
    </location>
</feature>
<feature type="transmembrane region" description="Helical" evidence="2">
    <location>
        <begin position="110"/>
        <end position="130"/>
    </location>
</feature>
<evidence type="ECO:0000256" key="1">
    <source>
        <dbReference type="SAM" id="MobiDB-lite"/>
    </source>
</evidence>